<evidence type="ECO:0000313" key="2">
    <source>
        <dbReference type="EMBL" id="KAG8170856.1"/>
    </source>
</evidence>
<feature type="region of interest" description="Disordered" evidence="1">
    <location>
        <begin position="14"/>
        <end position="35"/>
    </location>
</feature>
<protein>
    <submittedName>
        <fullName evidence="2">Uncharacterized protein</fullName>
    </submittedName>
</protein>
<accession>A0AAV6TGW9</accession>
<name>A0AAV6TGW9_9ARAC</name>
<evidence type="ECO:0000313" key="3">
    <source>
        <dbReference type="Proteomes" id="UP000827092"/>
    </source>
</evidence>
<dbReference type="Proteomes" id="UP000827092">
    <property type="component" value="Unassembled WGS sequence"/>
</dbReference>
<proteinExistence type="predicted"/>
<dbReference type="AlphaFoldDB" id="A0AAV6TGW9"/>
<comment type="caution">
    <text evidence="2">The sequence shown here is derived from an EMBL/GenBank/DDBJ whole genome shotgun (WGS) entry which is preliminary data.</text>
</comment>
<keyword evidence="3" id="KW-1185">Reference proteome</keyword>
<sequence>NLALWASPHFGQRPVKGTAAESVSGTAPPNATFPTPLRGVGFGAGLLRQPFTRRF</sequence>
<feature type="non-terminal residue" evidence="2">
    <location>
        <position position="1"/>
    </location>
</feature>
<feature type="compositionally biased region" description="Polar residues" evidence="1">
    <location>
        <begin position="21"/>
        <end position="33"/>
    </location>
</feature>
<reference evidence="2 3" key="1">
    <citation type="journal article" date="2022" name="Nat. Ecol. Evol.">
        <title>A masculinizing supergene underlies an exaggerated male reproductive morph in a spider.</title>
        <authorList>
            <person name="Hendrickx F."/>
            <person name="De Corte Z."/>
            <person name="Sonet G."/>
            <person name="Van Belleghem S.M."/>
            <person name="Kostlbacher S."/>
            <person name="Vangestel C."/>
        </authorList>
    </citation>
    <scope>NUCLEOTIDE SEQUENCE [LARGE SCALE GENOMIC DNA]</scope>
    <source>
        <strain evidence="2">W744_W776</strain>
    </source>
</reference>
<dbReference type="EMBL" id="JAFNEN010004759">
    <property type="protein sequence ID" value="KAG8170856.1"/>
    <property type="molecule type" value="Genomic_DNA"/>
</dbReference>
<gene>
    <name evidence="2" type="ORF">JTE90_017853</name>
</gene>
<evidence type="ECO:0000256" key="1">
    <source>
        <dbReference type="SAM" id="MobiDB-lite"/>
    </source>
</evidence>
<organism evidence="2 3">
    <name type="scientific">Oedothorax gibbosus</name>
    <dbReference type="NCBI Taxonomy" id="931172"/>
    <lineage>
        <taxon>Eukaryota</taxon>
        <taxon>Metazoa</taxon>
        <taxon>Ecdysozoa</taxon>
        <taxon>Arthropoda</taxon>
        <taxon>Chelicerata</taxon>
        <taxon>Arachnida</taxon>
        <taxon>Araneae</taxon>
        <taxon>Araneomorphae</taxon>
        <taxon>Entelegynae</taxon>
        <taxon>Araneoidea</taxon>
        <taxon>Linyphiidae</taxon>
        <taxon>Erigoninae</taxon>
        <taxon>Oedothorax</taxon>
    </lineage>
</organism>